<feature type="region of interest" description="Disordered" evidence="1">
    <location>
        <begin position="1"/>
        <end position="25"/>
    </location>
</feature>
<dbReference type="HOGENOM" id="CLU_3419399_0_0_1"/>
<protein>
    <submittedName>
        <fullName evidence="2">Uncharacterized protein</fullName>
    </submittedName>
</protein>
<feature type="compositionally biased region" description="Basic residues" evidence="1">
    <location>
        <begin position="1"/>
        <end position="10"/>
    </location>
</feature>
<reference evidence="3" key="1">
    <citation type="journal article" date="2013" name="Mol. Plant Microbe Interact.">
        <title>Global aspects of pacC regulation of pathogenicity genes in Colletotrichum gloeosporioides as revealed by transcriptome analysis.</title>
        <authorList>
            <person name="Alkan N."/>
            <person name="Meng X."/>
            <person name="Friedlander G."/>
            <person name="Reuveni E."/>
            <person name="Sukno S."/>
            <person name="Sherman A."/>
            <person name="Thon M."/>
            <person name="Fluhr R."/>
            <person name="Prusky D."/>
        </authorList>
    </citation>
    <scope>NUCLEOTIDE SEQUENCE [LARGE SCALE GENOMIC DNA]</scope>
    <source>
        <strain evidence="3">Cg-14</strain>
    </source>
</reference>
<dbReference type="Proteomes" id="UP000015530">
    <property type="component" value="Unassembled WGS sequence"/>
</dbReference>
<accession>T0L8Y4</accession>
<organism evidence="2 3">
    <name type="scientific">Colletotrichum gloeosporioides (strain Cg-14)</name>
    <name type="common">Anthracnose fungus</name>
    <name type="synonym">Glomerella cingulata</name>
    <dbReference type="NCBI Taxonomy" id="1237896"/>
    <lineage>
        <taxon>Eukaryota</taxon>
        <taxon>Fungi</taxon>
        <taxon>Dikarya</taxon>
        <taxon>Ascomycota</taxon>
        <taxon>Pezizomycotina</taxon>
        <taxon>Sordariomycetes</taxon>
        <taxon>Hypocreomycetidae</taxon>
        <taxon>Glomerellales</taxon>
        <taxon>Glomerellaceae</taxon>
        <taxon>Colletotrichum</taxon>
        <taxon>Colletotrichum gloeosporioides species complex</taxon>
    </lineage>
</organism>
<sequence length="25" mass="2999">MRQRILRKRPLIQQKNESSTTKAQS</sequence>
<evidence type="ECO:0000313" key="2">
    <source>
        <dbReference type="EMBL" id="EQB48101.1"/>
    </source>
</evidence>
<comment type="caution">
    <text evidence="2">The sequence shown here is derived from an EMBL/GenBank/DDBJ whole genome shotgun (WGS) entry which is preliminary data.</text>
</comment>
<dbReference type="EMBL" id="AMYD01002722">
    <property type="protein sequence ID" value="EQB48101.1"/>
    <property type="molecule type" value="Genomic_DNA"/>
</dbReference>
<feature type="compositionally biased region" description="Polar residues" evidence="1">
    <location>
        <begin position="13"/>
        <end position="25"/>
    </location>
</feature>
<gene>
    <name evidence="2" type="ORF">CGLO_12694</name>
</gene>
<evidence type="ECO:0000256" key="1">
    <source>
        <dbReference type="SAM" id="MobiDB-lite"/>
    </source>
</evidence>
<evidence type="ECO:0000313" key="3">
    <source>
        <dbReference type="Proteomes" id="UP000015530"/>
    </source>
</evidence>
<dbReference type="AlphaFoldDB" id="T0L8Y4"/>
<name>T0L8Y4_COLGC</name>
<proteinExistence type="predicted"/>